<dbReference type="SMART" id="SM00181">
    <property type="entry name" value="EGF"/>
    <property type="match status" value="3"/>
</dbReference>
<dbReference type="InterPro" id="IPR000203">
    <property type="entry name" value="GPS"/>
</dbReference>
<dbReference type="Pfam" id="PF00002">
    <property type="entry name" value="7tm_2"/>
    <property type="match status" value="1"/>
</dbReference>
<sequence length="665" mass="73485">MKNTIGDIVQGSFLCYAVAINAKQGATVPQVNMLSKHIEPEEDGEFNTGAVGQSSGSYDMDECTISQGICGNNAKCYNTNGSYYCQCEHGYRAKSFNFTSSTGQCKDINECIEEPKICGLNAECRNTIGSYSCSCISGYNPGPEAETVQQARNITCVDIDECSITPDICGQNAYCRNTNGHYDCQCQPGFISTSGNTSFTNGTGKCVDLKCDQYTLDTATLQILKSFSTQPQGSVMLSSEHVKLDTQWETTEGYGFTSICLVSYNHLESSTNNSFHGMSNFSQGMRYKLVSKVVSAKVSNPNTAHLEKPIFLTFSLLKSKKGSLICVYWDEKLSGGGWSEKGCSVSESNGTHTICSCTHLSSFAVLMALYDIEEKFQQQLQMITWVGLSLSLVCLFLCIITFSCFRSIKGTRNTIHLNLCISLFAADFIFLIGITKTESMTGCGIAAALLHFLFLSAFCWMCLEGVQLYRMVVLVFHTELKLACMLAAGYGIPIVIVGISAAVNWSGYGTEKYCWLSRKDHFIWSFFGPVCAIIAVNTFFFVLTIQKLVEKFSSLNPELSNLQKIKTFTVTAIAQLCILGLMWIFGCFMFQEGTIAMVYLFTIFNSLQGVLVFLMHCLLTKQVRNEYRRLLTSICSEKKYSEFSSNQSSKSQASKSVQHTGESKM</sequence>
<dbReference type="GO" id="GO:0004930">
    <property type="term" value="F:G protein-coupled receptor activity"/>
    <property type="evidence" value="ECO:0007669"/>
    <property type="project" value="UniProtKB-KW"/>
</dbReference>
<evidence type="ECO:0000256" key="10">
    <source>
        <dbReference type="ARBA" id="ARBA00023157"/>
    </source>
</evidence>
<evidence type="ECO:0000256" key="7">
    <source>
        <dbReference type="ARBA" id="ARBA00022989"/>
    </source>
</evidence>
<dbReference type="GO" id="GO:0007166">
    <property type="term" value="P:cell surface receptor signaling pathway"/>
    <property type="evidence" value="ECO:0007669"/>
    <property type="project" value="InterPro"/>
</dbReference>
<dbReference type="PROSITE" id="PS00010">
    <property type="entry name" value="ASX_HYDROXYL"/>
    <property type="match status" value="3"/>
</dbReference>
<dbReference type="InterPro" id="IPR000832">
    <property type="entry name" value="GPCR_2_secretin-like"/>
</dbReference>
<evidence type="ECO:0000256" key="3">
    <source>
        <dbReference type="ARBA" id="ARBA00022536"/>
    </source>
</evidence>
<dbReference type="AlphaFoldDB" id="A0A0P7YHF7"/>
<evidence type="ECO:0000256" key="14">
    <source>
        <dbReference type="PROSITE-ProRule" id="PRU00076"/>
    </source>
</evidence>
<dbReference type="InterPro" id="IPR000152">
    <property type="entry name" value="EGF-type_Asp/Asn_hydroxyl_site"/>
</dbReference>
<keyword evidence="9 16" id="KW-0472">Membrane</keyword>
<dbReference type="Pfam" id="PF01825">
    <property type="entry name" value="GPS"/>
    <property type="match status" value="1"/>
</dbReference>
<dbReference type="PANTHER" id="PTHR12011">
    <property type="entry name" value="ADHESION G-PROTEIN COUPLED RECEPTOR"/>
    <property type="match status" value="1"/>
</dbReference>
<dbReference type="InterPro" id="IPR001881">
    <property type="entry name" value="EGF-like_Ca-bd_dom"/>
</dbReference>
<feature type="domain" description="EGF-like" evidence="17">
    <location>
        <begin position="158"/>
        <end position="196"/>
    </location>
</feature>
<gene>
    <name evidence="20" type="ORF">Z043_114871</name>
</gene>
<feature type="transmembrane region" description="Helical" evidence="16">
    <location>
        <begin position="382"/>
        <end position="403"/>
    </location>
</feature>
<reference evidence="20 21" key="1">
    <citation type="submission" date="2015-08" db="EMBL/GenBank/DDBJ databases">
        <title>The genome of the Asian arowana (Scleropages formosus).</title>
        <authorList>
            <person name="Tan M.H."/>
            <person name="Gan H.M."/>
            <person name="Croft L.J."/>
            <person name="Austin C.M."/>
        </authorList>
    </citation>
    <scope>NUCLEOTIDE SEQUENCE [LARGE SCALE GENOMIC DNA]</scope>
    <source>
        <strain evidence="20">Aro1</strain>
    </source>
</reference>
<feature type="transmembrane region" description="Helical" evidence="16">
    <location>
        <begin position="597"/>
        <end position="619"/>
    </location>
</feature>
<dbReference type="SMART" id="SM00179">
    <property type="entry name" value="EGF_CA"/>
    <property type="match status" value="3"/>
</dbReference>
<dbReference type="SMART" id="SM00303">
    <property type="entry name" value="GPS"/>
    <property type="match status" value="1"/>
</dbReference>
<dbReference type="Gene3D" id="2.60.220.50">
    <property type="match status" value="1"/>
</dbReference>
<comment type="subcellular location">
    <subcellularLocation>
        <location evidence="1">Cell membrane</location>
        <topology evidence="1">Multi-pass membrane protein</topology>
    </subcellularLocation>
</comment>
<dbReference type="GO" id="GO:0030855">
    <property type="term" value="P:epithelial cell differentiation"/>
    <property type="evidence" value="ECO:0007669"/>
    <property type="project" value="UniProtKB-ARBA"/>
</dbReference>
<dbReference type="InterPro" id="IPR000742">
    <property type="entry name" value="EGF"/>
</dbReference>
<keyword evidence="8" id="KW-0297">G-protein coupled receptor</keyword>
<evidence type="ECO:0000313" key="21">
    <source>
        <dbReference type="Proteomes" id="UP000034805"/>
    </source>
</evidence>
<keyword evidence="2" id="KW-1003">Cell membrane</keyword>
<feature type="domain" description="EGF-like" evidence="17">
    <location>
        <begin position="107"/>
        <end position="146"/>
    </location>
</feature>
<feature type="domain" description="EGF-like" evidence="17">
    <location>
        <begin position="59"/>
        <end position="97"/>
    </location>
</feature>
<evidence type="ECO:0000256" key="13">
    <source>
        <dbReference type="ARBA" id="ARBA00023224"/>
    </source>
</evidence>
<evidence type="ECO:0000256" key="5">
    <source>
        <dbReference type="ARBA" id="ARBA00022729"/>
    </source>
</evidence>
<feature type="domain" description="GAIN-B" evidence="18">
    <location>
        <begin position="225"/>
        <end position="373"/>
    </location>
</feature>
<dbReference type="PROSITE" id="PS50261">
    <property type="entry name" value="G_PROTEIN_RECEP_F2_4"/>
    <property type="match status" value="1"/>
</dbReference>
<dbReference type="PROSITE" id="PS50026">
    <property type="entry name" value="EGF_3"/>
    <property type="match status" value="3"/>
</dbReference>
<feature type="transmembrane region" description="Helical" evidence="16">
    <location>
        <begin position="567"/>
        <end position="591"/>
    </location>
</feature>
<organism evidence="20 21">
    <name type="scientific">Scleropages formosus</name>
    <name type="common">Asian bonytongue</name>
    <name type="synonym">Osteoglossum formosum</name>
    <dbReference type="NCBI Taxonomy" id="113540"/>
    <lineage>
        <taxon>Eukaryota</taxon>
        <taxon>Metazoa</taxon>
        <taxon>Chordata</taxon>
        <taxon>Craniata</taxon>
        <taxon>Vertebrata</taxon>
        <taxon>Euteleostomi</taxon>
        <taxon>Actinopterygii</taxon>
        <taxon>Neopterygii</taxon>
        <taxon>Teleostei</taxon>
        <taxon>Osteoglossocephala</taxon>
        <taxon>Osteoglossomorpha</taxon>
        <taxon>Osteoglossiformes</taxon>
        <taxon>Osteoglossidae</taxon>
        <taxon>Scleropages</taxon>
    </lineage>
</organism>
<dbReference type="SUPFAM" id="SSF81321">
    <property type="entry name" value="Family A G protein-coupled receptor-like"/>
    <property type="match status" value="1"/>
</dbReference>
<dbReference type="Gene3D" id="1.20.1070.10">
    <property type="entry name" value="Rhodopsin 7-helix transmembrane proteins"/>
    <property type="match status" value="1"/>
</dbReference>
<dbReference type="GO" id="GO:0005509">
    <property type="term" value="F:calcium ion binding"/>
    <property type="evidence" value="ECO:0007669"/>
    <property type="project" value="InterPro"/>
</dbReference>
<evidence type="ECO:0000256" key="9">
    <source>
        <dbReference type="ARBA" id="ARBA00023136"/>
    </source>
</evidence>
<feature type="domain" description="G-protein coupled receptors family 2 profile 2" evidence="19">
    <location>
        <begin position="380"/>
        <end position="620"/>
    </location>
</feature>
<dbReference type="InterPro" id="IPR017981">
    <property type="entry name" value="GPCR_2-like_7TM"/>
</dbReference>
<evidence type="ECO:0000256" key="11">
    <source>
        <dbReference type="ARBA" id="ARBA00023170"/>
    </source>
</evidence>
<comment type="caution">
    <text evidence="14">Lacks conserved residue(s) required for the propagation of feature annotation.</text>
</comment>
<dbReference type="InterPro" id="IPR018097">
    <property type="entry name" value="EGF_Ca-bd_CS"/>
</dbReference>
<comment type="caution">
    <text evidence="20">The sequence shown here is derived from an EMBL/GenBank/DDBJ whole genome shotgun (WGS) entry which is preliminary data.</text>
</comment>
<dbReference type="EMBL" id="JARO02005536">
    <property type="protein sequence ID" value="KPP66608.1"/>
    <property type="molecule type" value="Genomic_DNA"/>
</dbReference>
<dbReference type="PRINTS" id="PR01128">
    <property type="entry name" value="EMR1HORMONER"/>
</dbReference>
<keyword evidence="12" id="KW-0325">Glycoprotein</keyword>
<evidence type="ECO:0000256" key="4">
    <source>
        <dbReference type="ARBA" id="ARBA00022692"/>
    </source>
</evidence>
<evidence type="ECO:0000256" key="8">
    <source>
        <dbReference type="ARBA" id="ARBA00023040"/>
    </source>
</evidence>
<feature type="transmembrane region" description="Helical" evidence="16">
    <location>
        <begin position="523"/>
        <end position="546"/>
    </location>
</feature>
<feature type="transmembrane region" description="Helical" evidence="16">
    <location>
        <begin position="439"/>
        <end position="461"/>
    </location>
</feature>
<accession>A0A0P7YHF7</accession>
<dbReference type="FunFam" id="2.10.25.10:FF:000038">
    <property type="entry name" value="Fibrillin 2"/>
    <property type="match status" value="2"/>
</dbReference>
<dbReference type="GO" id="GO:0007189">
    <property type="term" value="P:adenylate cyclase-activating G protein-coupled receptor signaling pathway"/>
    <property type="evidence" value="ECO:0007669"/>
    <property type="project" value="TreeGrafter"/>
</dbReference>
<keyword evidence="6" id="KW-0677">Repeat</keyword>
<dbReference type="PANTHER" id="PTHR12011:SF433">
    <property type="entry name" value="ADHESION G PROTEIN-COUPLED RECEPTOR E1-LIKE-RELATED"/>
    <property type="match status" value="1"/>
</dbReference>
<feature type="transmembrane region" description="Helical" evidence="16">
    <location>
        <begin position="482"/>
        <end position="503"/>
    </location>
</feature>
<evidence type="ECO:0000256" key="15">
    <source>
        <dbReference type="SAM" id="MobiDB-lite"/>
    </source>
</evidence>
<dbReference type="SUPFAM" id="SSF57196">
    <property type="entry name" value="EGF/Laminin"/>
    <property type="match status" value="3"/>
</dbReference>
<dbReference type="Proteomes" id="UP000034805">
    <property type="component" value="Unassembled WGS sequence"/>
</dbReference>
<dbReference type="InterPro" id="IPR049883">
    <property type="entry name" value="NOTCH1_EGF-like"/>
</dbReference>
<dbReference type="CDD" id="cd00054">
    <property type="entry name" value="EGF_CA"/>
    <property type="match status" value="3"/>
</dbReference>
<dbReference type="Pfam" id="PF07645">
    <property type="entry name" value="EGF_CA"/>
    <property type="match status" value="3"/>
</dbReference>
<dbReference type="GO" id="GO:0005886">
    <property type="term" value="C:plasma membrane"/>
    <property type="evidence" value="ECO:0007669"/>
    <property type="project" value="UniProtKB-SubCell"/>
</dbReference>
<dbReference type="InterPro" id="IPR057244">
    <property type="entry name" value="GAIN_B"/>
</dbReference>
<keyword evidence="13" id="KW-0807">Transducer</keyword>
<evidence type="ECO:0000259" key="17">
    <source>
        <dbReference type="PROSITE" id="PS50026"/>
    </source>
</evidence>
<evidence type="ECO:0000256" key="1">
    <source>
        <dbReference type="ARBA" id="ARBA00004651"/>
    </source>
</evidence>
<evidence type="ECO:0000259" key="19">
    <source>
        <dbReference type="PROSITE" id="PS50261"/>
    </source>
</evidence>
<keyword evidence="3 14" id="KW-0245">EGF-like domain</keyword>
<keyword evidence="5" id="KW-0732">Signal</keyword>
<protein>
    <submittedName>
        <fullName evidence="20">CD97 antigen-like</fullName>
    </submittedName>
</protein>
<feature type="transmembrane region" description="Helical" evidence="16">
    <location>
        <begin position="415"/>
        <end position="433"/>
    </location>
</feature>
<dbReference type="InterPro" id="IPR001740">
    <property type="entry name" value="GPCR_2_EMR1-like_rcpt"/>
</dbReference>
<evidence type="ECO:0000256" key="16">
    <source>
        <dbReference type="SAM" id="Phobius"/>
    </source>
</evidence>
<dbReference type="PRINTS" id="PR00249">
    <property type="entry name" value="GPCRSECRETIN"/>
</dbReference>
<dbReference type="FunFam" id="2.10.25.10:FF:000017">
    <property type="entry name" value="latent-transforming growth factor beta-binding protein 4 isoform X1"/>
    <property type="match status" value="1"/>
</dbReference>
<keyword evidence="7 16" id="KW-1133">Transmembrane helix</keyword>
<dbReference type="Gene3D" id="2.10.25.10">
    <property type="entry name" value="Laminin"/>
    <property type="match status" value="3"/>
</dbReference>
<proteinExistence type="predicted"/>
<keyword evidence="4 16" id="KW-0812">Transmembrane</keyword>
<feature type="compositionally biased region" description="Low complexity" evidence="15">
    <location>
        <begin position="642"/>
        <end position="658"/>
    </location>
</feature>
<evidence type="ECO:0000256" key="6">
    <source>
        <dbReference type="ARBA" id="ARBA00022737"/>
    </source>
</evidence>
<dbReference type="FunFam" id="1.20.1070.10:FF:000136">
    <property type="entry name" value="Adhesion G protein-coupled receptor E5"/>
    <property type="match status" value="1"/>
</dbReference>
<evidence type="ECO:0000259" key="18">
    <source>
        <dbReference type="PROSITE" id="PS50221"/>
    </source>
</evidence>
<feature type="region of interest" description="Disordered" evidence="15">
    <location>
        <begin position="640"/>
        <end position="665"/>
    </location>
</feature>
<keyword evidence="11" id="KW-0675">Receptor</keyword>
<name>A0A0P7YHF7_SCLFO</name>
<dbReference type="InterPro" id="IPR046338">
    <property type="entry name" value="GAIN_dom_sf"/>
</dbReference>
<dbReference type="PROSITE" id="PS01187">
    <property type="entry name" value="EGF_CA"/>
    <property type="match status" value="2"/>
</dbReference>
<dbReference type="PROSITE" id="PS50221">
    <property type="entry name" value="GAIN_B"/>
    <property type="match status" value="1"/>
</dbReference>
<evidence type="ECO:0000313" key="20">
    <source>
        <dbReference type="EMBL" id="KPP66608.1"/>
    </source>
</evidence>
<evidence type="ECO:0000256" key="2">
    <source>
        <dbReference type="ARBA" id="ARBA00022475"/>
    </source>
</evidence>
<keyword evidence="10" id="KW-1015">Disulfide bond</keyword>
<evidence type="ECO:0000256" key="12">
    <source>
        <dbReference type="ARBA" id="ARBA00023180"/>
    </source>
</evidence>